<dbReference type="Pfam" id="PF24476">
    <property type="entry name" value="DUF7580"/>
    <property type="match status" value="1"/>
</dbReference>
<dbReference type="Gene3D" id="3.40.50.200">
    <property type="entry name" value="Peptidase S8/S53 domain"/>
    <property type="match status" value="1"/>
</dbReference>
<keyword evidence="10" id="KW-1185">Reference proteome</keyword>
<dbReference type="AlphaFoldDB" id="A0A136INC8"/>
<evidence type="ECO:0000313" key="9">
    <source>
        <dbReference type="EMBL" id="KXJ86446.1"/>
    </source>
</evidence>
<feature type="region of interest" description="Disordered" evidence="6">
    <location>
        <begin position="651"/>
        <end position="672"/>
    </location>
</feature>
<dbReference type="CDD" id="cd00306">
    <property type="entry name" value="Peptidases_S8_S53"/>
    <property type="match status" value="1"/>
</dbReference>
<dbReference type="GO" id="GO:0004252">
    <property type="term" value="F:serine-type endopeptidase activity"/>
    <property type="evidence" value="ECO:0007669"/>
    <property type="project" value="UniProtKB-UniRule"/>
</dbReference>
<evidence type="ECO:0000256" key="4">
    <source>
        <dbReference type="ARBA" id="ARBA00022825"/>
    </source>
</evidence>
<dbReference type="InterPro" id="IPR050131">
    <property type="entry name" value="Peptidase_S8_subtilisin-like"/>
</dbReference>
<dbReference type="InterPro" id="IPR000209">
    <property type="entry name" value="Peptidase_S8/S53_dom"/>
</dbReference>
<reference evidence="10" key="1">
    <citation type="submission" date="2016-02" db="EMBL/GenBank/DDBJ databases">
        <title>Draft genome sequence of Microdochium bolleyi, a fungal endophyte of beachgrass.</title>
        <authorList>
            <consortium name="DOE Joint Genome Institute"/>
            <person name="David A.S."/>
            <person name="May G."/>
            <person name="Haridas S."/>
            <person name="Lim J."/>
            <person name="Wang M."/>
            <person name="Labutti K."/>
            <person name="Lipzen A."/>
            <person name="Barry K."/>
            <person name="Grigoriev I.V."/>
        </authorList>
    </citation>
    <scope>NUCLEOTIDE SEQUENCE [LARGE SCALE GENOMIC DNA]</scope>
    <source>
        <strain evidence="10">J235TASD1</strain>
    </source>
</reference>
<comment type="similarity">
    <text evidence="1 5">Belongs to the peptidase S8 family.</text>
</comment>
<gene>
    <name evidence="9" type="ORF">Micbo1qcDRAFT_140343</name>
</gene>
<dbReference type="GO" id="GO:0006508">
    <property type="term" value="P:proteolysis"/>
    <property type="evidence" value="ECO:0007669"/>
    <property type="project" value="UniProtKB-KW"/>
</dbReference>
<accession>A0A136INC8</accession>
<dbReference type="InterPro" id="IPR036852">
    <property type="entry name" value="Peptidase_S8/S53_dom_sf"/>
</dbReference>
<dbReference type="SUPFAM" id="SSF52743">
    <property type="entry name" value="Subtilisin-like"/>
    <property type="match status" value="1"/>
</dbReference>
<evidence type="ECO:0000259" key="8">
    <source>
        <dbReference type="Pfam" id="PF24476"/>
    </source>
</evidence>
<keyword evidence="3 5" id="KW-0378">Hydrolase</keyword>
<feature type="active site" description="Charge relay system" evidence="5">
    <location>
        <position position="826"/>
    </location>
</feature>
<keyword evidence="4 5" id="KW-0720">Serine protease</keyword>
<evidence type="ECO:0000256" key="3">
    <source>
        <dbReference type="ARBA" id="ARBA00022801"/>
    </source>
</evidence>
<protein>
    <submittedName>
        <fullName evidence="9">Uncharacterized protein</fullName>
    </submittedName>
</protein>
<keyword evidence="2 5" id="KW-0645">Protease</keyword>
<organism evidence="9 10">
    <name type="scientific">Microdochium bolleyi</name>
    <dbReference type="NCBI Taxonomy" id="196109"/>
    <lineage>
        <taxon>Eukaryota</taxon>
        <taxon>Fungi</taxon>
        <taxon>Dikarya</taxon>
        <taxon>Ascomycota</taxon>
        <taxon>Pezizomycotina</taxon>
        <taxon>Sordariomycetes</taxon>
        <taxon>Xylariomycetidae</taxon>
        <taxon>Xylariales</taxon>
        <taxon>Microdochiaceae</taxon>
        <taxon>Microdochium</taxon>
    </lineage>
</organism>
<sequence>MSAQEELYRLLNRHASRGLADKRAALQPYDRSEAQDHGDIRSEDVLEFDSFEKSFHDVVGDQMQKEVNDSHMKDVEDELVPVRAEVKAALSSQLAEYGSQIHFKEDPNLSAEPVEKVYQFAKSINDNGRASNVSFLDAEPASALEWAKAVYHQTKLHKGLEFLWRWNPLATASNELDYELVSSDGEIPEKLYGFLSARICSEKQHQVLLRLSGFRGLGADNILPDAEQTGHDDYIFHLALACTVGEESERATLWHRASCKYSSKEPPHPWQGKICDEVLRPDNDSDTEALALDFSNHKLWLGDRPQQPPRGQENEFTNLRHLLGDPEKCYRGINDNARMLQVARLAFELTSSLHQLYPGRWIQDVWHVGSLKTSLQTLETTSSKMHNAYIACKLGRGMDRQCFDIADDFCRRFFLSFAQLLVDIVVGKSRTQQENATTLNDWSKSLKNDVDKKLGANSQMQWYAEAVRGCLKCCVGSREFVTARQWQPDDRSTFRKLISEKVLSKLRTNLALWEGTPTLPEIRELPEEASHSPRPGASSQTDPVVPNQPTAQNIPSGEIARSPCPGYFTLWSKGDGVYQVRSNAECETKGSFTTRMDAFVRTHIREKTIPSPNSGYRRVRIAVLDTGYYFDPLLPDPILHQAERQKRIEIRRNFHNDKNGKPDPGDWKDRQGHGTQVARLIRRFAPEAEIVIARIANDQSFGVTDTNKCRLIEALQWAGENADIINLSWGLGVRADSELCRVVDALVDDGKLIFAAASNQGGFGARTWPASHVKRGVFCIYATDEDSEVPKRINPPACGIQDNFSILGCDVESYWDGKYRTITGTSFASPIAAAAAANVIELARRTLSPVKADRFLSYPKMRGVFATYMARNTTPGEYHVLYPWTEKLWESCDTEKVREKLNHIAGRI</sequence>
<feature type="compositionally biased region" description="Polar residues" evidence="6">
    <location>
        <begin position="537"/>
        <end position="555"/>
    </location>
</feature>
<dbReference type="PANTHER" id="PTHR43806:SF11">
    <property type="entry name" value="CEREVISIN-RELATED"/>
    <property type="match status" value="1"/>
</dbReference>
<dbReference type="InParanoid" id="A0A136INC8"/>
<evidence type="ECO:0000256" key="6">
    <source>
        <dbReference type="SAM" id="MobiDB-lite"/>
    </source>
</evidence>
<dbReference type="Pfam" id="PF00082">
    <property type="entry name" value="Peptidase_S8"/>
    <property type="match status" value="1"/>
</dbReference>
<dbReference type="PROSITE" id="PS51892">
    <property type="entry name" value="SUBTILASE"/>
    <property type="match status" value="1"/>
</dbReference>
<dbReference type="InterPro" id="IPR056002">
    <property type="entry name" value="DUF7580"/>
</dbReference>
<dbReference type="OrthoDB" id="206201at2759"/>
<feature type="active site" description="Charge relay system" evidence="5">
    <location>
        <position position="673"/>
    </location>
</feature>
<evidence type="ECO:0000256" key="1">
    <source>
        <dbReference type="ARBA" id="ARBA00011073"/>
    </source>
</evidence>
<dbReference type="InterPro" id="IPR023828">
    <property type="entry name" value="Peptidase_S8_Ser-AS"/>
</dbReference>
<evidence type="ECO:0000256" key="2">
    <source>
        <dbReference type="ARBA" id="ARBA00022670"/>
    </source>
</evidence>
<dbReference type="EMBL" id="KQ964268">
    <property type="protein sequence ID" value="KXJ86446.1"/>
    <property type="molecule type" value="Genomic_DNA"/>
</dbReference>
<dbReference type="Proteomes" id="UP000070501">
    <property type="component" value="Unassembled WGS sequence"/>
</dbReference>
<feature type="region of interest" description="Disordered" evidence="6">
    <location>
        <begin position="527"/>
        <end position="558"/>
    </location>
</feature>
<feature type="domain" description="Peptidase S8/S53" evidence="7">
    <location>
        <begin position="619"/>
        <end position="851"/>
    </location>
</feature>
<dbReference type="PANTHER" id="PTHR43806">
    <property type="entry name" value="PEPTIDASE S8"/>
    <property type="match status" value="1"/>
</dbReference>
<feature type="domain" description="DUF7580" evidence="8">
    <location>
        <begin position="199"/>
        <end position="511"/>
    </location>
</feature>
<evidence type="ECO:0000259" key="7">
    <source>
        <dbReference type="Pfam" id="PF00082"/>
    </source>
</evidence>
<dbReference type="PROSITE" id="PS00138">
    <property type="entry name" value="SUBTILASE_SER"/>
    <property type="match status" value="1"/>
</dbReference>
<evidence type="ECO:0000256" key="5">
    <source>
        <dbReference type="PROSITE-ProRule" id="PRU01240"/>
    </source>
</evidence>
<name>A0A136INC8_9PEZI</name>
<evidence type="ECO:0000313" key="10">
    <source>
        <dbReference type="Proteomes" id="UP000070501"/>
    </source>
</evidence>
<proteinExistence type="inferred from homology"/>
<feature type="active site" description="Charge relay system" evidence="5">
    <location>
        <position position="625"/>
    </location>
</feature>